<keyword evidence="3" id="KW-1185">Reference proteome</keyword>
<name>A0A284RT51_ARMOS</name>
<evidence type="ECO:0000313" key="2">
    <source>
        <dbReference type="EMBL" id="SJL11951.1"/>
    </source>
</evidence>
<feature type="region of interest" description="Disordered" evidence="1">
    <location>
        <begin position="1"/>
        <end position="45"/>
    </location>
</feature>
<gene>
    <name evidence="2" type="ORF">ARMOST_15365</name>
</gene>
<dbReference type="EMBL" id="FUEG01000015">
    <property type="protein sequence ID" value="SJL11951.1"/>
    <property type="molecule type" value="Genomic_DNA"/>
</dbReference>
<sequence>MPSKKKTSSPKHPEKTKQAGGAEKTRPYASYRPPPPSNPVYPSLSLSEASGVVSDGRKRSSRQRVFLTKSRLEVPASDREKILFDVPVPQVGLPEMQPESEHTVLFATTITTMPRHDVCYSLTDALARRRLTEPSAPAFGNLKIDGKSYFVWHLYWPGYNTRRTITFSPEDVGSTRQDLAFFVACHVKDFIVECATGALKGACADPNWAITEDKTPDDFGISSFWTPDNATWRVTVTMKRDVADEVLFCVDKAMEDVAKGPQKTKRKKARKAQPEDEYSEECYYYGADVEQGTSGHSGGYRY</sequence>
<accession>A0A284RT51</accession>
<dbReference type="OrthoDB" id="2933301at2759"/>
<protein>
    <submittedName>
        <fullName evidence="2">Uncharacterized protein</fullName>
    </submittedName>
</protein>
<organism evidence="2 3">
    <name type="scientific">Armillaria ostoyae</name>
    <name type="common">Armillaria root rot fungus</name>
    <dbReference type="NCBI Taxonomy" id="47428"/>
    <lineage>
        <taxon>Eukaryota</taxon>
        <taxon>Fungi</taxon>
        <taxon>Dikarya</taxon>
        <taxon>Basidiomycota</taxon>
        <taxon>Agaricomycotina</taxon>
        <taxon>Agaricomycetes</taxon>
        <taxon>Agaricomycetidae</taxon>
        <taxon>Agaricales</taxon>
        <taxon>Marasmiineae</taxon>
        <taxon>Physalacriaceae</taxon>
        <taxon>Armillaria</taxon>
    </lineage>
</organism>
<dbReference type="Proteomes" id="UP000219338">
    <property type="component" value="Unassembled WGS sequence"/>
</dbReference>
<proteinExistence type="predicted"/>
<feature type="region of interest" description="Disordered" evidence="1">
    <location>
        <begin position="260"/>
        <end position="279"/>
    </location>
</feature>
<reference evidence="3" key="1">
    <citation type="journal article" date="2017" name="Nat. Ecol. Evol.">
        <title>Genome expansion and lineage-specific genetic innovations in the forest pathogenic fungi Armillaria.</title>
        <authorList>
            <person name="Sipos G."/>
            <person name="Prasanna A.N."/>
            <person name="Walter M.C."/>
            <person name="O'Connor E."/>
            <person name="Balint B."/>
            <person name="Krizsan K."/>
            <person name="Kiss B."/>
            <person name="Hess J."/>
            <person name="Varga T."/>
            <person name="Slot J."/>
            <person name="Riley R."/>
            <person name="Boka B."/>
            <person name="Rigling D."/>
            <person name="Barry K."/>
            <person name="Lee J."/>
            <person name="Mihaltcheva S."/>
            <person name="LaButti K."/>
            <person name="Lipzen A."/>
            <person name="Waldron R."/>
            <person name="Moloney N.M."/>
            <person name="Sperisen C."/>
            <person name="Kredics L."/>
            <person name="Vagvoelgyi C."/>
            <person name="Patrignani A."/>
            <person name="Fitzpatrick D."/>
            <person name="Nagy I."/>
            <person name="Doyle S."/>
            <person name="Anderson J.B."/>
            <person name="Grigoriev I.V."/>
            <person name="Gueldener U."/>
            <person name="Muensterkoetter M."/>
            <person name="Nagy L.G."/>
        </authorList>
    </citation>
    <scope>NUCLEOTIDE SEQUENCE [LARGE SCALE GENOMIC DNA]</scope>
    <source>
        <strain evidence="3">C18/9</strain>
    </source>
</reference>
<evidence type="ECO:0000256" key="1">
    <source>
        <dbReference type="SAM" id="MobiDB-lite"/>
    </source>
</evidence>
<dbReference type="OMA" id="NWAITED"/>
<feature type="compositionally biased region" description="Basic residues" evidence="1">
    <location>
        <begin position="262"/>
        <end position="271"/>
    </location>
</feature>
<evidence type="ECO:0000313" key="3">
    <source>
        <dbReference type="Proteomes" id="UP000219338"/>
    </source>
</evidence>
<dbReference type="AlphaFoldDB" id="A0A284RT51"/>